<dbReference type="EMBL" id="CM035422">
    <property type="protein sequence ID" value="KAH7372385.1"/>
    <property type="molecule type" value="Genomic_DNA"/>
</dbReference>
<sequence length="380" mass="41290">MGSSAALSPALADRLVAVVGAGVAGLVCASRLADHGFQVTVFDMGRGPGGRMSQRREKAPDGGFFYFDHGAQYFTVKDPMVQCLVDKWESAGAVAEWSGKFGTYDMMTKQFIEDMEVSKKRYVGVPGMNAICQTLSEHPGVAAKFNTIVAKMDWVEERKVWTLTSKDGMQLGEFWAVVATDKIMASPRAFLKTGLPRPLDVAVPYLAEKVSAVTSSPSFACMLVFSQSLTTIPLDGFNIVGSKVLAWASCDSSKPKRDKLMSSGECWVLHSTAEYALEVIKDAGMEKPSDELLSAVARCLFEEFKKIGGILEPMFAKAHRWGSAFPDVSIAKEEGCLLDEFKRIAVCGDFCVGPRVECAILSGISAAEKVQDLTYLDSKY</sequence>
<name>A0A8T2SVC7_CERRI</name>
<organism evidence="2 3">
    <name type="scientific">Ceratopteris richardii</name>
    <name type="common">Triangle waterfern</name>
    <dbReference type="NCBI Taxonomy" id="49495"/>
    <lineage>
        <taxon>Eukaryota</taxon>
        <taxon>Viridiplantae</taxon>
        <taxon>Streptophyta</taxon>
        <taxon>Embryophyta</taxon>
        <taxon>Tracheophyta</taxon>
        <taxon>Polypodiopsida</taxon>
        <taxon>Polypodiidae</taxon>
        <taxon>Polypodiales</taxon>
        <taxon>Pteridineae</taxon>
        <taxon>Pteridaceae</taxon>
        <taxon>Parkerioideae</taxon>
        <taxon>Ceratopteris</taxon>
    </lineage>
</organism>
<dbReference type="Pfam" id="PF13450">
    <property type="entry name" value="NAD_binding_8"/>
    <property type="match status" value="1"/>
</dbReference>
<evidence type="ECO:0000259" key="1">
    <source>
        <dbReference type="Pfam" id="PF01593"/>
    </source>
</evidence>
<dbReference type="Gene3D" id="3.50.50.60">
    <property type="entry name" value="FAD/NAD(P)-binding domain"/>
    <property type="match status" value="1"/>
</dbReference>
<evidence type="ECO:0000313" key="3">
    <source>
        <dbReference type="Proteomes" id="UP000825935"/>
    </source>
</evidence>
<dbReference type="GO" id="GO:0016491">
    <property type="term" value="F:oxidoreductase activity"/>
    <property type="evidence" value="ECO:0007669"/>
    <property type="project" value="InterPro"/>
</dbReference>
<reference evidence="2" key="1">
    <citation type="submission" date="2021-08" db="EMBL/GenBank/DDBJ databases">
        <title>WGS assembly of Ceratopteris richardii.</title>
        <authorList>
            <person name="Marchant D.B."/>
            <person name="Chen G."/>
            <person name="Jenkins J."/>
            <person name="Shu S."/>
            <person name="Leebens-Mack J."/>
            <person name="Grimwood J."/>
            <person name="Schmutz J."/>
            <person name="Soltis P."/>
            <person name="Soltis D."/>
            <person name="Chen Z.-H."/>
        </authorList>
    </citation>
    <scope>NUCLEOTIDE SEQUENCE</scope>
    <source>
        <strain evidence="2">Whitten #5841</strain>
        <tissue evidence="2">Leaf</tissue>
    </source>
</reference>
<keyword evidence="3" id="KW-1185">Reference proteome</keyword>
<comment type="caution">
    <text evidence="2">The sequence shown here is derived from an EMBL/GenBank/DDBJ whole genome shotgun (WGS) entry which is preliminary data.</text>
</comment>
<feature type="domain" description="Amine oxidase" evidence="1">
    <location>
        <begin position="114"/>
        <end position="370"/>
    </location>
</feature>
<dbReference type="SUPFAM" id="SSF51905">
    <property type="entry name" value="FAD/NAD(P)-binding domain"/>
    <property type="match status" value="1"/>
</dbReference>
<dbReference type="PANTHER" id="PTHR16128:SF5">
    <property type="entry name" value="FAD_NAD(P)-BINDING OXIDOREDUCTASE FAMILY PROTEIN"/>
    <property type="match status" value="1"/>
</dbReference>
<proteinExistence type="predicted"/>
<dbReference type="InterPro" id="IPR002937">
    <property type="entry name" value="Amino_oxidase"/>
</dbReference>
<dbReference type="InterPro" id="IPR036188">
    <property type="entry name" value="FAD/NAD-bd_sf"/>
</dbReference>
<dbReference type="AlphaFoldDB" id="A0A8T2SVC7"/>
<evidence type="ECO:0000313" key="2">
    <source>
        <dbReference type="EMBL" id="KAH7372385.1"/>
    </source>
</evidence>
<dbReference type="OrthoDB" id="2161133at2759"/>
<dbReference type="Proteomes" id="UP000825935">
    <property type="component" value="Chromosome 17"/>
</dbReference>
<dbReference type="PANTHER" id="PTHR16128">
    <property type="entry name" value="FAD/NAD(P)-BINDING OXIDOREDUCTASE FAMILY PROTEIN"/>
    <property type="match status" value="1"/>
</dbReference>
<dbReference type="Gene3D" id="3.90.660.10">
    <property type="match status" value="1"/>
</dbReference>
<protein>
    <recommendedName>
        <fullName evidence="1">Amine oxidase domain-containing protein</fullName>
    </recommendedName>
</protein>
<dbReference type="Pfam" id="PF01593">
    <property type="entry name" value="Amino_oxidase"/>
    <property type="match status" value="1"/>
</dbReference>
<accession>A0A8T2SVC7</accession>
<dbReference type="PRINTS" id="PR00419">
    <property type="entry name" value="ADXRDTASE"/>
</dbReference>
<gene>
    <name evidence="2" type="ORF">KP509_17G001300</name>
</gene>
<dbReference type="OMA" id="QVHRWRY"/>